<protein>
    <submittedName>
        <fullName evidence="2">PiggyBac transposable element-derived protein 4-like</fullName>
    </submittedName>
</protein>
<keyword evidence="3" id="KW-1185">Reference proteome</keyword>
<evidence type="ECO:0000313" key="3">
    <source>
        <dbReference type="Proteomes" id="UP000762676"/>
    </source>
</evidence>
<evidence type="ECO:0000259" key="1">
    <source>
        <dbReference type="Pfam" id="PF13843"/>
    </source>
</evidence>
<reference evidence="2 3" key="1">
    <citation type="journal article" date="2021" name="Elife">
        <title>Chloroplast acquisition without the gene transfer in kleptoplastic sea slugs, Plakobranchus ocellatus.</title>
        <authorList>
            <person name="Maeda T."/>
            <person name="Takahashi S."/>
            <person name="Yoshida T."/>
            <person name="Shimamura S."/>
            <person name="Takaki Y."/>
            <person name="Nagai Y."/>
            <person name="Toyoda A."/>
            <person name="Suzuki Y."/>
            <person name="Arimoto A."/>
            <person name="Ishii H."/>
            <person name="Satoh N."/>
            <person name="Nishiyama T."/>
            <person name="Hasebe M."/>
            <person name="Maruyama T."/>
            <person name="Minagawa J."/>
            <person name="Obokata J."/>
            <person name="Shigenobu S."/>
        </authorList>
    </citation>
    <scope>NUCLEOTIDE SEQUENCE [LARGE SCALE GENOMIC DNA]</scope>
</reference>
<dbReference type="AlphaFoldDB" id="A0AAV4EFV8"/>
<dbReference type="PANTHER" id="PTHR46599:SF3">
    <property type="entry name" value="PIGGYBAC TRANSPOSABLE ELEMENT-DERIVED PROTEIN 4"/>
    <property type="match status" value="1"/>
</dbReference>
<evidence type="ECO:0000313" key="2">
    <source>
        <dbReference type="EMBL" id="GFR59514.1"/>
    </source>
</evidence>
<proteinExistence type="predicted"/>
<sequence length="140" mass="15628">MDLVAPYYNTNMRVTMDNFYTSVPLLQNLGQKGVLDTGTVRSNRKFLPKDLLPKTASLTKHKYLVAQAGNLTYCILMDTKAVLVISKYHCPTQTGEERRRAGQPDQQQAVVPIALAGYQEKMKGVDLCDQMLGYCMPSHG</sequence>
<dbReference type="Proteomes" id="UP000762676">
    <property type="component" value="Unassembled WGS sequence"/>
</dbReference>
<accession>A0AAV4EFV8</accession>
<name>A0AAV4EFV8_9GAST</name>
<dbReference type="EMBL" id="BMAT01010718">
    <property type="protein sequence ID" value="GFR59514.1"/>
    <property type="molecule type" value="Genomic_DNA"/>
</dbReference>
<organism evidence="2 3">
    <name type="scientific">Elysia marginata</name>
    <dbReference type="NCBI Taxonomy" id="1093978"/>
    <lineage>
        <taxon>Eukaryota</taxon>
        <taxon>Metazoa</taxon>
        <taxon>Spiralia</taxon>
        <taxon>Lophotrochozoa</taxon>
        <taxon>Mollusca</taxon>
        <taxon>Gastropoda</taxon>
        <taxon>Heterobranchia</taxon>
        <taxon>Euthyneura</taxon>
        <taxon>Panpulmonata</taxon>
        <taxon>Sacoglossa</taxon>
        <taxon>Placobranchoidea</taxon>
        <taxon>Plakobranchidae</taxon>
        <taxon>Elysia</taxon>
    </lineage>
</organism>
<dbReference type="PANTHER" id="PTHR46599">
    <property type="entry name" value="PIGGYBAC TRANSPOSABLE ELEMENT-DERIVED PROTEIN 4"/>
    <property type="match status" value="1"/>
</dbReference>
<feature type="domain" description="PiggyBac transposable element-derived protein" evidence="1">
    <location>
        <begin position="1"/>
        <end position="132"/>
    </location>
</feature>
<dbReference type="InterPro" id="IPR029526">
    <property type="entry name" value="PGBD"/>
</dbReference>
<gene>
    <name evidence="2" type="ORF">ElyMa_005387200</name>
</gene>
<dbReference type="Pfam" id="PF13843">
    <property type="entry name" value="DDE_Tnp_1_7"/>
    <property type="match status" value="1"/>
</dbReference>
<comment type="caution">
    <text evidence="2">The sequence shown here is derived from an EMBL/GenBank/DDBJ whole genome shotgun (WGS) entry which is preliminary data.</text>
</comment>